<dbReference type="InterPro" id="IPR045853">
    <property type="entry name" value="Pep_chain_release_fac_I_sf"/>
</dbReference>
<accession>A0A6J3K652</accession>
<dbReference type="InterPro" id="IPR050057">
    <property type="entry name" value="Prokaryotic/Mito_RF"/>
</dbReference>
<feature type="domain" description="Peptide chain release factor" evidence="4">
    <location>
        <begin position="109"/>
        <end position="222"/>
    </location>
</feature>
<evidence type="ECO:0000256" key="3">
    <source>
        <dbReference type="ARBA" id="ARBA00022917"/>
    </source>
</evidence>
<keyword evidence="5" id="KW-1185">Reference proteome</keyword>
<dbReference type="SMART" id="SM00937">
    <property type="entry name" value="PCRF"/>
    <property type="match status" value="1"/>
</dbReference>
<dbReference type="RefSeq" id="XP_033348553.1">
    <property type="nucleotide sequence ID" value="XM_033492662.1"/>
</dbReference>
<dbReference type="Proteomes" id="UP000504631">
    <property type="component" value="Unplaced"/>
</dbReference>
<reference evidence="6" key="1">
    <citation type="submission" date="2025-08" db="UniProtKB">
        <authorList>
            <consortium name="RefSeq"/>
        </authorList>
    </citation>
    <scope>IDENTIFICATION</scope>
    <source>
        <tissue evidence="6">Muscle</tissue>
    </source>
</reference>
<dbReference type="Gene3D" id="3.30.160.20">
    <property type="match status" value="1"/>
</dbReference>
<evidence type="ECO:0000313" key="5">
    <source>
        <dbReference type="Proteomes" id="UP000504631"/>
    </source>
</evidence>
<dbReference type="AlphaFoldDB" id="A0A6J3K652"/>
<dbReference type="GO" id="GO:0003747">
    <property type="term" value="F:translation release factor activity"/>
    <property type="evidence" value="ECO:0007669"/>
    <property type="project" value="InterPro"/>
</dbReference>
<dbReference type="InterPro" id="IPR005139">
    <property type="entry name" value="PCRF"/>
</dbReference>
<dbReference type="GO" id="GO:0005737">
    <property type="term" value="C:cytoplasm"/>
    <property type="evidence" value="ECO:0007669"/>
    <property type="project" value="UniProtKB-ARBA"/>
</dbReference>
<dbReference type="PANTHER" id="PTHR43804:SF7">
    <property type="entry name" value="LD18447P"/>
    <property type="match status" value="1"/>
</dbReference>
<organism evidence="5 6">
    <name type="scientific">Bombus vosnesenskii</name>
    <dbReference type="NCBI Taxonomy" id="207650"/>
    <lineage>
        <taxon>Eukaryota</taxon>
        <taxon>Metazoa</taxon>
        <taxon>Ecdysozoa</taxon>
        <taxon>Arthropoda</taxon>
        <taxon>Hexapoda</taxon>
        <taxon>Insecta</taxon>
        <taxon>Pterygota</taxon>
        <taxon>Neoptera</taxon>
        <taxon>Endopterygota</taxon>
        <taxon>Hymenoptera</taxon>
        <taxon>Apocrita</taxon>
        <taxon>Aculeata</taxon>
        <taxon>Apoidea</taxon>
        <taxon>Anthophila</taxon>
        <taxon>Apidae</taxon>
        <taxon>Bombus</taxon>
        <taxon>Pyrobombus</taxon>
    </lineage>
</organism>
<sequence length="411" mass="47366">MLFLIRGCSLNSYQYCRNFIAKTKLIESCYPVFLNLNKKANLSICQFCSKATLFVTNEHVRKYLDHLMNAYQNGDEKQGSISDILKIHEIPQLLNEKIKIIENIKDLNDLVPENEEMKDLIKKEDLAYARQISQIDGKILDIILQKVDTENYDNVVMEIIPGVGGQEAMLFAKDLLVMYVNYFDHLGFSYETLEQFESDMGGLRRATLLITDNNAFKKLKYESGVHRVQRIPATEKSGRLHTSTAVVIITPEPKDVDIKIDEKDLIIESKKASGAGGQHVNTTDSAIRITHIPTGKVVICQTNRSQIKNKQLALTKLKTILFEEQLDQQVSLINKIRKKQMGSRLRNEKIRTYNFNQDRITDHRISNGTMHNLREFMENGADLEILEDRLYKDMQPRTTLEIIEEMMSQFK</sequence>
<protein>
    <submittedName>
        <fullName evidence="6">Peptide chain release factor 1</fullName>
    </submittedName>
</protein>
<gene>
    <name evidence="6" type="primary">LOC117232897</name>
</gene>
<dbReference type="Pfam" id="PF03462">
    <property type="entry name" value="PCRF"/>
    <property type="match status" value="1"/>
</dbReference>
<dbReference type="GeneID" id="117232897"/>
<name>A0A6J3K652_9HYME</name>
<keyword evidence="2" id="KW-0488">Methylation</keyword>
<dbReference type="InterPro" id="IPR000352">
    <property type="entry name" value="Pep_chain_release_fac_I"/>
</dbReference>
<dbReference type="FunFam" id="3.30.160.20:FF:000004">
    <property type="entry name" value="Peptide chain release factor 1"/>
    <property type="match status" value="1"/>
</dbReference>
<dbReference type="Pfam" id="PF00472">
    <property type="entry name" value="RF-1"/>
    <property type="match status" value="1"/>
</dbReference>
<keyword evidence="3" id="KW-0648">Protein biosynthesis</keyword>
<comment type="similarity">
    <text evidence="1">Belongs to the prokaryotic/mitochondrial release factor family.</text>
</comment>
<evidence type="ECO:0000313" key="6">
    <source>
        <dbReference type="RefSeq" id="XP_033348553.1"/>
    </source>
</evidence>
<evidence type="ECO:0000259" key="4">
    <source>
        <dbReference type="SMART" id="SM00937"/>
    </source>
</evidence>
<dbReference type="CTD" id="34720"/>
<proteinExistence type="inferred from homology"/>
<dbReference type="SUPFAM" id="SSF75620">
    <property type="entry name" value="Release factor"/>
    <property type="match status" value="1"/>
</dbReference>
<evidence type="ECO:0000256" key="2">
    <source>
        <dbReference type="ARBA" id="ARBA00022481"/>
    </source>
</evidence>
<dbReference type="KEGG" id="bvk:117232897"/>
<dbReference type="PANTHER" id="PTHR43804">
    <property type="entry name" value="LD18447P"/>
    <property type="match status" value="1"/>
</dbReference>
<evidence type="ECO:0000256" key="1">
    <source>
        <dbReference type="ARBA" id="ARBA00010835"/>
    </source>
</evidence>
<dbReference type="Gene3D" id="3.30.70.1660">
    <property type="match status" value="1"/>
</dbReference>